<name>A0A372MJK1_9SPIR</name>
<sequence>MKYLIPFLLMFCLLFPLGAKEPTPNDVTVAIAAITDSTICAVAAFLNTPRIDLPGSNLYFRDGETLPHILTFQEADLGTYLPLFMSTKEGGTSFFASLMQSARGPLNDVAIQYLTVHAWEKGHAILKGAAITEWGEGVTLPSLMGSVIQSGKIPDILFTADVVVAGRRVSTSVRVEGKFILHSDDEGYFAVRPLTLKINGREVEV</sequence>
<gene>
    <name evidence="2" type="ORF">DYP60_02865</name>
</gene>
<reference evidence="2 3" key="2">
    <citation type="submission" date="2018-09" db="EMBL/GenBank/DDBJ databases">
        <title>Genome of Sphaerochaeta halotolerans strain 4-11.</title>
        <authorList>
            <person name="Nazina T.N."/>
            <person name="Sokolova D.S."/>
        </authorList>
    </citation>
    <scope>NUCLEOTIDE SEQUENCE [LARGE SCALE GENOMIC DNA]</scope>
    <source>
        <strain evidence="2 3">4-11</strain>
    </source>
</reference>
<reference evidence="3" key="1">
    <citation type="submission" date="2018-08" db="EMBL/GenBank/DDBJ databases">
        <authorList>
            <person name="Grouzdev D.S."/>
            <person name="Krutkina M.S."/>
        </authorList>
    </citation>
    <scope>NUCLEOTIDE SEQUENCE [LARGE SCALE GENOMIC DNA]</scope>
    <source>
        <strain evidence="3">4-11</strain>
    </source>
</reference>
<organism evidence="2 3">
    <name type="scientific">Sphaerochaeta halotolerans</name>
    <dbReference type="NCBI Taxonomy" id="2293840"/>
    <lineage>
        <taxon>Bacteria</taxon>
        <taxon>Pseudomonadati</taxon>
        <taxon>Spirochaetota</taxon>
        <taxon>Spirochaetia</taxon>
        <taxon>Spirochaetales</taxon>
        <taxon>Sphaerochaetaceae</taxon>
        <taxon>Sphaerochaeta</taxon>
    </lineage>
</organism>
<protein>
    <submittedName>
        <fullName evidence="2">Uncharacterized protein</fullName>
    </submittedName>
</protein>
<keyword evidence="3" id="KW-1185">Reference proteome</keyword>
<feature type="signal peptide" evidence="1">
    <location>
        <begin position="1"/>
        <end position="19"/>
    </location>
</feature>
<accession>A0A372MJK1</accession>
<evidence type="ECO:0000313" key="3">
    <source>
        <dbReference type="Proteomes" id="UP000264002"/>
    </source>
</evidence>
<proteinExistence type="predicted"/>
<dbReference type="AlphaFoldDB" id="A0A372MJK1"/>
<dbReference type="Proteomes" id="UP000264002">
    <property type="component" value="Unassembled WGS sequence"/>
</dbReference>
<feature type="chain" id="PRO_5016654554" evidence="1">
    <location>
        <begin position="20"/>
        <end position="205"/>
    </location>
</feature>
<dbReference type="EMBL" id="QUWK01000002">
    <property type="protein sequence ID" value="RFU95962.1"/>
    <property type="molecule type" value="Genomic_DNA"/>
</dbReference>
<evidence type="ECO:0000313" key="2">
    <source>
        <dbReference type="EMBL" id="RFU95962.1"/>
    </source>
</evidence>
<evidence type="ECO:0000256" key="1">
    <source>
        <dbReference type="SAM" id="SignalP"/>
    </source>
</evidence>
<dbReference type="RefSeq" id="WP_117329362.1">
    <property type="nucleotide sequence ID" value="NZ_QUWK01000002.1"/>
</dbReference>
<keyword evidence="1" id="KW-0732">Signal</keyword>
<comment type="caution">
    <text evidence="2">The sequence shown here is derived from an EMBL/GenBank/DDBJ whole genome shotgun (WGS) entry which is preliminary data.</text>
</comment>